<sequence>MLEKIKDRITYAFTPAEKKLRLAFENKLDAARVARSENGDYIDPAIETEWQKELAILQEDIDRSFIR</sequence>
<evidence type="ECO:0000313" key="1">
    <source>
        <dbReference type="EMBL" id="NWD44163.1"/>
    </source>
</evidence>
<dbReference type="AlphaFoldDB" id="A0AAJ3H5Y1"/>
<proteinExistence type="predicted"/>
<organism evidence="1 2">
    <name type="scientific">Pseudomonas yamanorum</name>
    <dbReference type="NCBI Taxonomy" id="515393"/>
    <lineage>
        <taxon>Bacteria</taxon>
        <taxon>Pseudomonadati</taxon>
        <taxon>Pseudomonadota</taxon>
        <taxon>Gammaproteobacteria</taxon>
        <taxon>Pseudomonadales</taxon>
        <taxon>Pseudomonadaceae</taxon>
        <taxon>Pseudomonas</taxon>
    </lineage>
</organism>
<gene>
    <name evidence="1" type="ORF">HX826_19995</name>
</gene>
<name>A0AAJ3H5Y1_9PSED</name>
<protein>
    <submittedName>
        <fullName evidence="1">Uncharacterized protein</fullName>
    </submittedName>
</protein>
<reference evidence="1 2" key="1">
    <citation type="submission" date="2020-04" db="EMBL/GenBank/DDBJ databases">
        <title>Molecular characterization of pseudomonads from Agaricus bisporus reveal novel blotch 2 pathogens in Western Europe.</title>
        <authorList>
            <person name="Taparia T."/>
            <person name="Krijger M."/>
            <person name="Haynes E."/>
            <person name="Elpinstone J.G."/>
            <person name="Noble R."/>
            <person name="Van Der Wolf J."/>
        </authorList>
    </citation>
    <scope>NUCLEOTIDE SEQUENCE [LARGE SCALE GENOMIC DNA]</scope>
    <source>
        <strain evidence="1 2">IPO3753</strain>
    </source>
</reference>
<dbReference type="Proteomes" id="UP000546584">
    <property type="component" value="Unassembled WGS sequence"/>
</dbReference>
<dbReference type="EMBL" id="JACAQR010000029">
    <property type="protein sequence ID" value="NWD44163.1"/>
    <property type="molecule type" value="Genomic_DNA"/>
</dbReference>
<comment type="caution">
    <text evidence="1">The sequence shown here is derived from an EMBL/GenBank/DDBJ whole genome shotgun (WGS) entry which is preliminary data.</text>
</comment>
<accession>A0AAJ3H5Y1</accession>
<evidence type="ECO:0000313" key="2">
    <source>
        <dbReference type="Proteomes" id="UP000546584"/>
    </source>
</evidence>
<dbReference type="RefSeq" id="WP_177026664.1">
    <property type="nucleotide sequence ID" value="NZ_JACAQR010000029.1"/>
</dbReference>